<dbReference type="Proteomes" id="UP000184036">
    <property type="component" value="Unassembled WGS sequence"/>
</dbReference>
<dbReference type="EMBL" id="FQWE01000013">
    <property type="protein sequence ID" value="SHG44463.1"/>
    <property type="molecule type" value="Genomic_DNA"/>
</dbReference>
<evidence type="ECO:0000256" key="1">
    <source>
        <dbReference type="ARBA" id="ARBA00022679"/>
    </source>
</evidence>
<dbReference type="SUPFAM" id="SSF55729">
    <property type="entry name" value="Acyl-CoA N-acyltransferases (Nat)"/>
    <property type="match status" value="1"/>
</dbReference>
<organism evidence="4 5">
    <name type="scientific">Flavobacterium segetis</name>
    <dbReference type="NCBI Taxonomy" id="271157"/>
    <lineage>
        <taxon>Bacteria</taxon>
        <taxon>Pseudomonadati</taxon>
        <taxon>Bacteroidota</taxon>
        <taxon>Flavobacteriia</taxon>
        <taxon>Flavobacteriales</taxon>
        <taxon>Flavobacteriaceae</taxon>
        <taxon>Flavobacterium</taxon>
    </lineage>
</organism>
<keyword evidence="5" id="KW-1185">Reference proteome</keyword>
<dbReference type="Gene3D" id="3.40.630.30">
    <property type="match status" value="1"/>
</dbReference>
<evidence type="ECO:0000313" key="4">
    <source>
        <dbReference type="EMBL" id="SHG44463.1"/>
    </source>
</evidence>
<sequence>MQNINTFNIQRAILKDLNLLQEISINTFAATFSSSNSAENIAGYIEKNLNLQQLALELNNPNSHFYIAYANAEAVGYIKINFSDAQTEKIAGNTLEIHRIYVLQSFHGKSIGQLLLDKALHIARDAKCENVWLGVWELNHKAIQFYNKNSFIVFDKHDFMMGNDKQTDLLMKLSLLN</sequence>
<dbReference type="Pfam" id="PF00583">
    <property type="entry name" value="Acetyltransf_1"/>
    <property type="match status" value="1"/>
</dbReference>
<keyword evidence="4" id="KW-0687">Ribonucleoprotein</keyword>
<feature type="domain" description="N-acetyltransferase" evidence="3">
    <location>
        <begin position="7"/>
        <end position="176"/>
    </location>
</feature>
<reference evidence="5" key="1">
    <citation type="submission" date="2016-11" db="EMBL/GenBank/DDBJ databases">
        <authorList>
            <person name="Varghese N."/>
            <person name="Submissions S."/>
        </authorList>
    </citation>
    <scope>NUCLEOTIDE SEQUENCE [LARGE SCALE GENOMIC DNA]</scope>
    <source>
        <strain evidence="5">DSM 19741</strain>
    </source>
</reference>
<evidence type="ECO:0000313" key="5">
    <source>
        <dbReference type="Proteomes" id="UP000184036"/>
    </source>
</evidence>
<dbReference type="InterPro" id="IPR016181">
    <property type="entry name" value="Acyl_CoA_acyltransferase"/>
</dbReference>
<dbReference type="PROSITE" id="PS51186">
    <property type="entry name" value="GNAT"/>
    <property type="match status" value="1"/>
</dbReference>
<dbReference type="GO" id="GO:0005840">
    <property type="term" value="C:ribosome"/>
    <property type="evidence" value="ECO:0007669"/>
    <property type="project" value="UniProtKB-KW"/>
</dbReference>
<name>A0A1M5JWR7_9FLAO</name>
<accession>A0A1M5JWR7</accession>
<keyword evidence="2" id="KW-0012">Acyltransferase</keyword>
<dbReference type="PANTHER" id="PTHR42919:SF8">
    <property type="entry name" value="N-ALPHA-ACETYLTRANSFERASE 50"/>
    <property type="match status" value="1"/>
</dbReference>
<keyword evidence="4" id="KW-0689">Ribosomal protein</keyword>
<dbReference type="CDD" id="cd04301">
    <property type="entry name" value="NAT_SF"/>
    <property type="match status" value="1"/>
</dbReference>
<proteinExistence type="predicted"/>
<keyword evidence="1" id="KW-0808">Transferase</keyword>
<dbReference type="AlphaFoldDB" id="A0A1M5JWR7"/>
<dbReference type="InterPro" id="IPR000182">
    <property type="entry name" value="GNAT_dom"/>
</dbReference>
<dbReference type="PANTHER" id="PTHR42919">
    <property type="entry name" value="N-ALPHA-ACETYLTRANSFERASE"/>
    <property type="match status" value="1"/>
</dbReference>
<dbReference type="STRING" id="271157.SAMN05444396_11328"/>
<dbReference type="OrthoDB" id="7205533at2"/>
<dbReference type="GO" id="GO:0016747">
    <property type="term" value="F:acyltransferase activity, transferring groups other than amino-acyl groups"/>
    <property type="evidence" value="ECO:0007669"/>
    <property type="project" value="InterPro"/>
</dbReference>
<dbReference type="RefSeq" id="WP_072993866.1">
    <property type="nucleotide sequence ID" value="NZ_FQWE01000013.1"/>
</dbReference>
<dbReference type="InterPro" id="IPR051556">
    <property type="entry name" value="N-term/lysine_N-AcTrnsfr"/>
</dbReference>
<evidence type="ECO:0000256" key="2">
    <source>
        <dbReference type="ARBA" id="ARBA00023315"/>
    </source>
</evidence>
<gene>
    <name evidence="4" type="ORF">SAMN05444396_11328</name>
</gene>
<evidence type="ECO:0000259" key="3">
    <source>
        <dbReference type="PROSITE" id="PS51186"/>
    </source>
</evidence>
<protein>
    <submittedName>
        <fullName evidence="4">Ribosomal protein S18 acetylase RimI</fullName>
    </submittedName>
</protein>